<sequence>MQPKTESIMKPLSLLLAALLFVSCQGDPGPAGPEGPPGPAGSVGQAFEVEADFTESNEYTQFFDIPENIEVLDSDIITVYLLWEVDENAGDVWRVLPASEFFSDGAELQYAFDHTAVDIKLFMTGDVDLNTVGEAYTQNQIFRVAVLPVDYVESNNVDLSDMDAVMQAVDESKVERLQPVQ</sequence>
<accession>A0A521EZ02</accession>
<protein>
    <recommendedName>
        <fullName evidence="4">Collagen triple helix repeat-containing protein</fullName>
    </recommendedName>
</protein>
<dbReference type="Proteomes" id="UP000317593">
    <property type="component" value="Unassembled WGS sequence"/>
</dbReference>
<keyword evidence="3" id="KW-1185">Reference proteome</keyword>
<dbReference type="Gene3D" id="1.20.5.320">
    <property type="entry name" value="6-Phosphogluconate Dehydrogenase, domain 3"/>
    <property type="match status" value="1"/>
</dbReference>
<evidence type="ECO:0008006" key="4">
    <source>
        <dbReference type="Google" id="ProtNLM"/>
    </source>
</evidence>
<reference evidence="2 3" key="1">
    <citation type="submission" date="2017-05" db="EMBL/GenBank/DDBJ databases">
        <authorList>
            <person name="Varghese N."/>
            <person name="Submissions S."/>
        </authorList>
    </citation>
    <scope>NUCLEOTIDE SEQUENCE [LARGE SCALE GENOMIC DNA]</scope>
    <source>
        <strain evidence="2 3">DSM 21194</strain>
    </source>
</reference>
<proteinExistence type="predicted"/>
<evidence type="ECO:0000313" key="2">
    <source>
        <dbReference type="EMBL" id="SMO89093.1"/>
    </source>
</evidence>
<name>A0A521EZ02_9BACT</name>
<organism evidence="2 3">
    <name type="scientific">Fodinibius sediminis</name>
    <dbReference type="NCBI Taxonomy" id="1214077"/>
    <lineage>
        <taxon>Bacteria</taxon>
        <taxon>Pseudomonadati</taxon>
        <taxon>Balneolota</taxon>
        <taxon>Balneolia</taxon>
        <taxon>Balneolales</taxon>
        <taxon>Balneolaceae</taxon>
        <taxon>Fodinibius</taxon>
    </lineage>
</organism>
<dbReference type="PROSITE" id="PS51257">
    <property type="entry name" value="PROKAR_LIPOPROTEIN"/>
    <property type="match status" value="1"/>
</dbReference>
<feature type="chain" id="PRO_5021845657" description="Collagen triple helix repeat-containing protein" evidence="1">
    <location>
        <begin position="27"/>
        <end position="181"/>
    </location>
</feature>
<evidence type="ECO:0000256" key="1">
    <source>
        <dbReference type="SAM" id="SignalP"/>
    </source>
</evidence>
<dbReference type="AlphaFoldDB" id="A0A521EZ02"/>
<gene>
    <name evidence="2" type="ORF">SAMN06265218_12052</name>
</gene>
<evidence type="ECO:0000313" key="3">
    <source>
        <dbReference type="Proteomes" id="UP000317593"/>
    </source>
</evidence>
<feature type="signal peptide" evidence="1">
    <location>
        <begin position="1"/>
        <end position="26"/>
    </location>
</feature>
<keyword evidence="1" id="KW-0732">Signal</keyword>
<dbReference type="EMBL" id="FXTH01000020">
    <property type="protein sequence ID" value="SMO89093.1"/>
    <property type="molecule type" value="Genomic_DNA"/>
</dbReference>